<dbReference type="InterPro" id="IPR011055">
    <property type="entry name" value="Dup_hybrid_motif"/>
</dbReference>
<keyword evidence="6" id="KW-0378">Hydrolase</keyword>
<sequence length="420" mass="46913">MSSQWLKTLLLFSFVFVSFFVVDGGNVAEASSSLKQKLIEIEEKRNSNDQQTKETKKEIEKLEKEIKKVQEEMKELDEEITSTNEKMIEKEEEIEETEERIEKLKERIKELEERIEERDALLKERVRIMYQNGGSVNYLEVLLGAKSFGDFLDRVAALNTIAEQDKEILEAHIRDHEELEAAKEEVEEQLASLEENLAELEKLKKRLDKKQAEKQAILGDLEEEGDLLSDVLYSLEEEEELLKRQEEAARAELKAYEERTKAASSGSNASSSRSSNSVSSGSHAPSETGGTLLRPATGALTSPYGMRGGRMHHGIDIGQGGRSNVAIVAAESGTVVQAGWMNGYGNTVMISHNINGRQITTLYAHMSSIHVSVGQRVSRGQQIGIMGNTGKSRGPHLHFEVHEGPWNGAKSNSVNPIKYL</sequence>
<dbReference type="InterPro" id="IPR016047">
    <property type="entry name" value="M23ase_b-sheet_dom"/>
</dbReference>
<reference evidence="7" key="1">
    <citation type="journal article" date="2019" name="Int. J. Syst. Evol. Microbiol.">
        <title>The Global Catalogue of Microorganisms (GCM) 10K type strain sequencing project: providing services to taxonomists for standard genome sequencing and annotation.</title>
        <authorList>
            <consortium name="The Broad Institute Genomics Platform"/>
            <consortium name="The Broad Institute Genome Sequencing Center for Infectious Disease"/>
            <person name="Wu L."/>
            <person name="Ma J."/>
        </authorList>
    </citation>
    <scope>NUCLEOTIDE SEQUENCE [LARGE SCALE GENOMIC DNA]</scope>
    <source>
        <strain evidence="7">CGMCC 1.15790</strain>
    </source>
</reference>
<dbReference type="Gene3D" id="6.10.250.3150">
    <property type="match status" value="1"/>
</dbReference>
<evidence type="ECO:0000259" key="4">
    <source>
        <dbReference type="Pfam" id="PF01551"/>
    </source>
</evidence>
<dbReference type="EMBL" id="JBHSPF010000008">
    <property type="protein sequence ID" value="MFC5627603.1"/>
    <property type="molecule type" value="Genomic_DNA"/>
</dbReference>
<proteinExistence type="predicted"/>
<evidence type="ECO:0000256" key="1">
    <source>
        <dbReference type="ARBA" id="ARBA00022729"/>
    </source>
</evidence>
<dbReference type="Pfam" id="PF24568">
    <property type="entry name" value="CC_PcsB"/>
    <property type="match status" value="1"/>
</dbReference>
<comment type="caution">
    <text evidence="6">The sequence shown here is derived from an EMBL/GenBank/DDBJ whole genome shotgun (WGS) entry which is preliminary data.</text>
</comment>
<organism evidence="6 7">
    <name type="scientific">Aliibacillus thermotolerans</name>
    <dbReference type="NCBI Taxonomy" id="1834418"/>
    <lineage>
        <taxon>Bacteria</taxon>
        <taxon>Bacillati</taxon>
        <taxon>Bacillota</taxon>
        <taxon>Bacilli</taxon>
        <taxon>Bacillales</taxon>
        <taxon>Bacillaceae</taxon>
        <taxon>Aliibacillus</taxon>
    </lineage>
</organism>
<protein>
    <submittedName>
        <fullName evidence="6">Murein hydrolase activator EnvC family protein</fullName>
    </submittedName>
</protein>
<evidence type="ECO:0000256" key="2">
    <source>
        <dbReference type="SAM" id="Coils"/>
    </source>
</evidence>
<name>A0ABW0U398_9BACI</name>
<dbReference type="CDD" id="cd12797">
    <property type="entry name" value="M23_peptidase"/>
    <property type="match status" value="1"/>
</dbReference>
<dbReference type="GO" id="GO:0016787">
    <property type="term" value="F:hydrolase activity"/>
    <property type="evidence" value="ECO:0007669"/>
    <property type="project" value="UniProtKB-KW"/>
</dbReference>
<dbReference type="Proteomes" id="UP001596143">
    <property type="component" value="Unassembled WGS sequence"/>
</dbReference>
<dbReference type="Gene3D" id="2.70.70.10">
    <property type="entry name" value="Glucose Permease (Domain IIA)"/>
    <property type="match status" value="1"/>
</dbReference>
<evidence type="ECO:0000256" key="3">
    <source>
        <dbReference type="SAM" id="MobiDB-lite"/>
    </source>
</evidence>
<gene>
    <name evidence="6" type="ORF">ACFPTR_01655</name>
</gene>
<dbReference type="Pfam" id="PF01551">
    <property type="entry name" value="Peptidase_M23"/>
    <property type="match status" value="1"/>
</dbReference>
<feature type="domain" description="Peptidoglycan hydrolase PcsB coiled-coil" evidence="5">
    <location>
        <begin position="108"/>
        <end position="181"/>
    </location>
</feature>
<dbReference type="InterPro" id="IPR057309">
    <property type="entry name" value="PcsB_CC"/>
</dbReference>
<evidence type="ECO:0000313" key="7">
    <source>
        <dbReference type="Proteomes" id="UP001596143"/>
    </source>
</evidence>
<dbReference type="PANTHER" id="PTHR21666:SF270">
    <property type="entry name" value="MUREIN HYDROLASE ACTIVATOR ENVC"/>
    <property type="match status" value="1"/>
</dbReference>
<keyword evidence="7" id="KW-1185">Reference proteome</keyword>
<accession>A0ABW0U398</accession>
<feature type="region of interest" description="Disordered" evidence="3">
    <location>
        <begin position="255"/>
        <end position="307"/>
    </location>
</feature>
<feature type="coiled-coil region" evidence="2">
    <location>
        <begin position="34"/>
        <end position="121"/>
    </location>
</feature>
<dbReference type="RefSeq" id="WP_270897882.1">
    <property type="nucleotide sequence ID" value="NZ_JBHSPF010000008.1"/>
</dbReference>
<keyword evidence="1" id="KW-0732">Signal</keyword>
<evidence type="ECO:0000313" key="6">
    <source>
        <dbReference type="EMBL" id="MFC5627603.1"/>
    </source>
</evidence>
<feature type="domain" description="M23ase beta-sheet core" evidence="4">
    <location>
        <begin position="310"/>
        <end position="412"/>
    </location>
</feature>
<feature type="compositionally biased region" description="Low complexity" evidence="3">
    <location>
        <begin position="262"/>
        <end position="286"/>
    </location>
</feature>
<keyword evidence="2" id="KW-0175">Coiled coil</keyword>
<dbReference type="SUPFAM" id="SSF51261">
    <property type="entry name" value="Duplicated hybrid motif"/>
    <property type="match status" value="1"/>
</dbReference>
<dbReference type="PANTHER" id="PTHR21666">
    <property type="entry name" value="PEPTIDASE-RELATED"/>
    <property type="match status" value="1"/>
</dbReference>
<evidence type="ECO:0000259" key="5">
    <source>
        <dbReference type="Pfam" id="PF24568"/>
    </source>
</evidence>
<dbReference type="InterPro" id="IPR050570">
    <property type="entry name" value="Cell_wall_metabolism_enzyme"/>
</dbReference>